<dbReference type="PROSITE" id="PS00892">
    <property type="entry name" value="HIT_1"/>
    <property type="match status" value="1"/>
</dbReference>
<name>U6LDG4_9EIME</name>
<dbReference type="GO" id="GO:0006790">
    <property type="term" value="P:sulfur compound metabolic process"/>
    <property type="evidence" value="ECO:0007669"/>
    <property type="project" value="TreeGrafter"/>
</dbReference>
<reference evidence="5" key="2">
    <citation type="submission" date="2013-10" db="EMBL/GenBank/DDBJ databases">
        <authorList>
            <person name="Aslett M."/>
        </authorList>
    </citation>
    <scope>NUCLEOTIDE SEQUENCE [LARGE SCALE GENOMIC DNA]</scope>
    <source>
        <strain evidence="5">Houghton</strain>
    </source>
</reference>
<evidence type="ECO:0000313" key="6">
    <source>
        <dbReference type="Proteomes" id="UP000030750"/>
    </source>
</evidence>
<gene>
    <name evidence="5" type="ORF">EBH_0012820</name>
</gene>
<dbReference type="Gene3D" id="3.30.428.10">
    <property type="entry name" value="HIT-like"/>
    <property type="match status" value="1"/>
</dbReference>
<dbReference type="GO" id="GO:0047627">
    <property type="term" value="F:adenylylsulfatase activity"/>
    <property type="evidence" value="ECO:0007669"/>
    <property type="project" value="TreeGrafter"/>
</dbReference>
<dbReference type="PROSITE" id="PS51084">
    <property type="entry name" value="HIT_2"/>
    <property type="match status" value="1"/>
</dbReference>
<evidence type="ECO:0000313" key="5">
    <source>
        <dbReference type="EMBL" id="CDJ46589.1"/>
    </source>
</evidence>
<protein>
    <submittedName>
        <fullName evidence="5">HIT domain-containing protein, putative</fullName>
    </submittedName>
</protein>
<dbReference type="PANTHER" id="PTHR47670">
    <property type="entry name" value="ADENYLYLSULFATASE HINT3"/>
    <property type="match status" value="1"/>
</dbReference>
<dbReference type="AlphaFoldDB" id="U6LDG4"/>
<feature type="active site" description="Tele-AMP-histidine intermediate" evidence="1">
    <location>
        <position position="181"/>
    </location>
</feature>
<dbReference type="OrthoDB" id="672793at2759"/>
<dbReference type="VEuPathDB" id="ToxoDB:EBH_0012820"/>
<dbReference type="PANTHER" id="PTHR47670:SF1">
    <property type="entry name" value="ADENYLYLSULFATASE HINT3"/>
    <property type="match status" value="1"/>
</dbReference>
<dbReference type="SUPFAM" id="SSF54197">
    <property type="entry name" value="HIT-like"/>
    <property type="match status" value="1"/>
</dbReference>
<dbReference type="Pfam" id="PF01230">
    <property type="entry name" value="HIT"/>
    <property type="match status" value="1"/>
</dbReference>
<dbReference type="InterPro" id="IPR019808">
    <property type="entry name" value="Histidine_triad_CS"/>
</dbReference>
<evidence type="ECO:0000256" key="1">
    <source>
        <dbReference type="PIRSR" id="PIRSR601310-1"/>
    </source>
</evidence>
<dbReference type="GO" id="GO:0009150">
    <property type="term" value="P:purine ribonucleotide metabolic process"/>
    <property type="evidence" value="ECO:0007669"/>
    <property type="project" value="TreeGrafter"/>
</dbReference>
<dbReference type="InterPro" id="IPR011146">
    <property type="entry name" value="HIT-like"/>
</dbReference>
<dbReference type="Proteomes" id="UP000030750">
    <property type="component" value="Unassembled WGS sequence"/>
</dbReference>
<evidence type="ECO:0000259" key="4">
    <source>
        <dbReference type="PROSITE" id="PS51084"/>
    </source>
</evidence>
<dbReference type="InterPro" id="IPR036265">
    <property type="entry name" value="HIT-like_sf"/>
</dbReference>
<accession>U6LDG4</accession>
<organism evidence="5 6">
    <name type="scientific">Eimeria brunetti</name>
    <dbReference type="NCBI Taxonomy" id="51314"/>
    <lineage>
        <taxon>Eukaryota</taxon>
        <taxon>Sar</taxon>
        <taxon>Alveolata</taxon>
        <taxon>Apicomplexa</taxon>
        <taxon>Conoidasida</taxon>
        <taxon>Coccidia</taxon>
        <taxon>Eucoccidiorida</taxon>
        <taxon>Eimeriorina</taxon>
        <taxon>Eimeriidae</taxon>
        <taxon>Eimeria</taxon>
    </lineage>
</organism>
<feature type="short sequence motif" description="Histidine triad motif" evidence="2 3">
    <location>
        <begin position="179"/>
        <end position="183"/>
    </location>
</feature>
<proteinExistence type="predicted"/>
<dbReference type="InterPro" id="IPR001310">
    <property type="entry name" value="Histidine_triad_HIT"/>
</dbReference>
<evidence type="ECO:0000256" key="3">
    <source>
        <dbReference type="PROSITE-ProRule" id="PRU00464"/>
    </source>
</evidence>
<dbReference type="EMBL" id="HG710431">
    <property type="protein sequence ID" value="CDJ46589.1"/>
    <property type="molecule type" value="Genomic_DNA"/>
</dbReference>
<sequence>MISIRSAAVLQHQPIFWGVSFKMQLMRYFLPTCSAFISSLKFHIPQRRLFTAQTAVRRDPSLPPYSRSAIQNTKMAQQPAAYDRDNVFAKILDGRLPSYKIFETDHCVAILDAFPTAPGHSLLISKAPVATVMELNEQQAADVLKELPRLCRAVQKATNCDGVNVLHNGGPAAGQIVHHLHFHVLPRFGGDGLFAQPQSAKSMITAEEATAVLGKIQANL</sequence>
<dbReference type="PRINTS" id="PR00332">
    <property type="entry name" value="HISTRIAD"/>
</dbReference>
<feature type="domain" description="HIT" evidence="4">
    <location>
        <begin position="87"/>
        <end position="194"/>
    </location>
</feature>
<evidence type="ECO:0000256" key="2">
    <source>
        <dbReference type="PIRSR" id="PIRSR601310-3"/>
    </source>
</evidence>
<keyword evidence="6" id="KW-1185">Reference proteome</keyword>
<reference evidence="5" key="1">
    <citation type="submission" date="2013-10" db="EMBL/GenBank/DDBJ databases">
        <title>Genomic analysis of the causative agents of coccidiosis in chickens.</title>
        <authorList>
            <person name="Reid A.J."/>
            <person name="Blake D."/>
            <person name="Billington K."/>
            <person name="Browne H."/>
            <person name="Dunn M."/>
            <person name="Hung S."/>
            <person name="Kawahara F."/>
            <person name="Miranda-Saavedra D."/>
            <person name="Mourier T."/>
            <person name="Nagra H."/>
            <person name="Otto T.D."/>
            <person name="Rawlings N."/>
            <person name="Sanchez A."/>
            <person name="Sanders M."/>
            <person name="Subramaniam C."/>
            <person name="Tay Y."/>
            <person name="Dear P."/>
            <person name="Doerig C."/>
            <person name="Gruber A."/>
            <person name="Parkinson J."/>
            <person name="Shirley M."/>
            <person name="Wan K.L."/>
            <person name="Berriman M."/>
            <person name="Tomley F."/>
            <person name="Pain A."/>
        </authorList>
    </citation>
    <scope>NUCLEOTIDE SEQUENCE [LARGE SCALE GENOMIC DNA]</scope>
    <source>
        <strain evidence="5">Houghton</strain>
    </source>
</reference>